<keyword evidence="8" id="KW-1185">Reference proteome</keyword>
<evidence type="ECO:0000256" key="5">
    <source>
        <dbReference type="SAM" id="MobiDB-lite"/>
    </source>
</evidence>
<dbReference type="Pfam" id="PF11815">
    <property type="entry name" value="DUF3336"/>
    <property type="match status" value="1"/>
</dbReference>
<feature type="compositionally biased region" description="Polar residues" evidence="5">
    <location>
        <begin position="816"/>
        <end position="825"/>
    </location>
</feature>
<evidence type="ECO:0000256" key="1">
    <source>
        <dbReference type="ARBA" id="ARBA00022801"/>
    </source>
</evidence>
<dbReference type="PANTHER" id="PTHR14226">
    <property type="entry name" value="NEUROPATHY TARGET ESTERASE/SWISS CHEESE D.MELANOGASTER"/>
    <property type="match status" value="1"/>
</dbReference>
<dbReference type="InterPro" id="IPR002641">
    <property type="entry name" value="PNPLA_dom"/>
</dbReference>
<dbReference type="SUPFAM" id="SSF52151">
    <property type="entry name" value="FabD/lysophospholipase-like"/>
    <property type="match status" value="1"/>
</dbReference>
<evidence type="ECO:0000256" key="3">
    <source>
        <dbReference type="ARBA" id="ARBA00023098"/>
    </source>
</evidence>
<accession>A0A9N8HN89</accession>
<feature type="region of interest" description="Disordered" evidence="5">
    <location>
        <begin position="813"/>
        <end position="849"/>
    </location>
</feature>
<comment type="caution">
    <text evidence="7">The sequence shown here is derived from an EMBL/GenBank/DDBJ whole genome shotgun (WGS) entry which is preliminary data.</text>
</comment>
<dbReference type="Pfam" id="PF01734">
    <property type="entry name" value="Patatin"/>
    <property type="match status" value="1"/>
</dbReference>
<evidence type="ECO:0000256" key="4">
    <source>
        <dbReference type="PROSITE-ProRule" id="PRU01161"/>
    </source>
</evidence>
<dbReference type="PANTHER" id="PTHR14226:SF10">
    <property type="entry name" value="TRIACYLGLYCEROL LIPASE 4-RELATED"/>
    <property type="match status" value="1"/>
</dbReference>
<dbReference type="GO" id="GO:0004806">
    <property type="term" value="F:triacylglycerol lipase activity"/>
    <property type="evidence" value="ECO:0007669"/>
    <property type="project" value="InterPro"/>
</dbReference>
<evidence type="ECO:0000256" key="2">
    <source>
        <dbReference type="ARBA" id="ARBA00022963"/>
    </source>
</evidence>
<dbReference type="OrthoDB" id="10049244at2759"/>
<keyword evidence="1 4" id="KW-0378">Hydrolase</keyword>
<reference evidence="7" key="1">
    <citation type="submission" date="2020-06" db="EMBL/GenBank/DDBJ databases">
        <authorList>
            <consortium name="Plant Systems Biology data submission"/>
        </authorList>
    </citation>
    <scope>NUCLEOTIDE SEQUENCE</scope>
    <source>
        <strain evidence="7">D6</strain>
    </source>
</reference>
<dbReference type="EMBL" id="CAICTM010000968">
    <property type="protein sequence ID" value="CAB9518892.1"/>
    <property type="molecule type" value="Genomic_DNA"/>
</dbReference>
<keyword evidence="2 4" id="KW-0442">Lipid degradation</keyword>
<organism evidence="7 8">
    <name type="scientific">Seminavis robusta</name>
    <dbReference type="NCBI Taxonomy" id="568900"/>
    <lineage>
        <taxon>Eukaryota</taxon>
        <taxon>Sar</taxon>
        <taxon>Stramenopiles</taxon>
        <taxon>Ochrophyta</taxon>
        <taxon>Bacillariophyta</taxon>
        <taxon>Bacillariophyceae</taxon>
        <taxon>Bacillariophycidae</taxon>
        <taxon>Naviculales</taxon>
        <taxon>Naviculaceae</taxon>
        <taxon>Seminavis</taxon>
    </lineage>
</organism>
<keyword evidence="3 4" id="KW-0443">Lipid metabolism</keyword>
<feature type="active site" description="Nucleophile" evidence="4">
    <location>
        <position position="268"/>
    </location>
</feature>
<feature type="short sequence motif" description="GXSXG" evidence="4">
    <location>
        <begin position="266"/>
        <end position="270"/>
    </location>
</feature>
<dbReference type="AlphaFoldDB" id="A0A9N8HN89"/>
<name>A0A9N8HN89_9STRA</name>
<dbReference type="Proteomes" id="UP001153069">
    <property type="component" value="Unassembled WGS sequence"/>
</dbReference>
<feature type="active site" description="Proton acceptor" evidence="4">
    <location>
        <position position="453"/>
    </location>
</feature>
<evidence type="ECO:0000259" key="6">
    <source>
        <dbReference type="PROSITE" id="PS51635"/>
    </source>
</evidence>
<gene>
    <name evidence="7" type="ORF">SEMRO_970_G226350.1</name>
</gene>
<feature type="domain" description="PNPLA" evidence="6">
    <location>
        <begin position="235"/>
        <end position="466"/>
    </location>
</feature>
<evidence type="ECO:0000313" key="7">
    <source>
        <dbReference type="EMBL" id="CAB9518892.1"/>
    </source>
</evidence>
<dbReference type="InterPro" id="IPR016035">
    <property type="entry name" value="Acyl_Trfase/lysoPLipase"/>
</dbReference>
<protein>
    <submittedName>
        <fullName evidence="7">Patatin-like phospholipase domain-containing protein</fullName>
    </submittedName>
</protein>
<dbReference type="Gene3D" id="3.40.1090.10">
    <property type="entry name" value="Cytosolic phospholipase A2 catalytic domain"/>
    <property type="match status" value="2"/>
</dbReference>
<comment type="caution">
    <text evidence="4">Lacks conserved residue(s) required for the propagation of feature annotation.</text>
</comment>
<feature type="region of interest" description="Disordered" evidence="5">
    <location>
        <begin position="684"/>
        <end position="720"/>
    </location>
</feature>
<dbReference type="InterPro" id="IPR021771">
    <property type="entry name" value="Triacylglycerol_lipase_N"/>
</dbReference>
<sequence>MSAASSIPDYGPQMELVHQALDEVARFLIANAPTIQEWTLELMDTIFMPRTVARQLALAVALDAGLVTVSSIVGAVQHLLSNFSSRSRLIRQLKEKQEGATTQDEWIELALKIDNVQGNDVWRSDPNCPLYERERISARVDEFVHLMRRRDIFELMFVLRGGIARNKFGLLHEGLFSKALAGTKVLVETYHNVVCAALDFVCDAPVPDPESFPIPTEARLAFFNETRHAYGRSSLLLSGGAALGFYHAGVVKALMENHLMPRVIGGSSAGSIVCAMVGTRTDEECLEGMLQGKGTHAPGHSGNMNFNFFRPMPVKGTLALQDPKRTWQVFVPIGLRTFTSVVYDVLTGNRRPQDAFMNDTNHFRNVCKGNIGNFTFQEAFDRTGRILNIVVTPKSSSDPPRLLNYLTAPHVMVWSAAVASSSLPGVFEANRLMVKDADGTERYESAVGMQFSDGSMENDLPMQQLSEMFNVNHFIISQANPHAVMFASYNQERSVWVNPVTGMLNSLLIFCKDQVRAWLSHLVELVGGRRIAPLFATQRDIGAQFFTQEYEGRECDISLIPWKSHRGLLSAFLHCLYNPTLDEFHEWVKAAEAETWKHIPAIKSHIAEEVTLDRCVQRLRKRIVSEAWAKKRNNSGVSAGKMGERVPSFFTSPSLVNLSGLGISDQTKLGSFGEVEDVRYQRPELRDPSRQGVQTAGSMPESDIPTTTIPNNHGWGGLGLNGNRSSGSLNRIPSTASGLFIDGDDEAVHHAAESTGGQQIAGEVTKVPSIENRMNAKVAVSSGYFKTTTMAHFYYRNTSDSSDIRKSVSDHEIIDGSQNASQSGSARAGHGRRKSQSQGDLNKIMGTIA</sequence>
<dbReference type="PROSITE" id="PS51635">
    <property type="entry name" value="PNPLA"/>
    <property type="match status" value="1"/>
</dbReference>
<proteinExistence type="predicted"/>
<evidence type="ECO:0000313" key="8">
    <source>
        <dbReference type="Proteomes" id="UP001153069"/>
    </source>
</evidence>
<dbReference type="InterPro" id="IPR050301">
    <property type="entry name" value="NTE"/>
</dbReference>
<dbReference type="GO" id="GO:0016042">
    <property type="term" value="P:lipid catabolic process"/>
    <property type="evidence" value="ECO:0007669"/>
    <property type="project" value="UniProtKB-UniRule"/>
</dbReference>